<reference evidence="2" key="1">
    <citation type="journal article" date="2020" name="Fungal Divers.">
        <title>Resolving the Mortierellaceae phylogeny through synthesis of multi-gene phylogenetics and phylogenomics.</title>
        <authorList>
            <person name="Vandepol N."/>
            <person name="Liber J."/>
            <person name="Desiro A."/>
            <person name="Na H."/>
            <person name="Kennedy M."/>
            <person name="Barry K."/>
            <person name="Grigoriev I.V."/>
            <person name="Miller A.N."/>
            <person name="O'Donnell K."/>
            <person name="Stajich J.E."/>
            <person name="Bonito G."/>
        </authorList>
    </citation>
    <scope>NUCLEOTIDE SEQUENCE</scope>
    <source>
        <strain evidence="2">CK1249</strain>
    </source>
</reference>
<dbReference type="InterPro" id="IPR008936">
    <property type="entry name" value="Rho_GTPase_activation_prot"/>
</dbReference>
<gene>
    <name evidence="2" type="ORF">BGZ70_000766</name>
</gene>
<dbReference type="SUPFAM" id="SSF48350">
    <property type="entry name" value="GTPase activation domain, GAP"/>
    <property type="match status" value="1"/>
</dbReference>
<dbReference type="Gene3D" id="1.10.506.10">
    <property type="entry name" value="GTPase Activation - p120gap, domain 1"/>
    <property type="match status" value="1"/>
</dbReference>
<dbReference type="AlphaFoldDB" id="A0A9P6IZ22"/>
<feature type="compositionally biased region" description="Polar residues" evidence="1">
    <location>
        <begin position="151"/>
        <end position="162"/>
    </location>
</feature>
<evidence type="ECO:0000256" key="1">
    <source>
        <dbReference type="SAM" id="MobiDB-lite"/>
    </source>
</evidence>
<comment type="caution">
    <text evidence="2">The sequence shown here is derived from an EMBL/GenBank/DDBJ whole genome shotgun (WGS) entry which is preliminary data.</text>
</comment>
<dbReference type="OrthoDB" id="3548913at2759"/>
<proteinExistence type="predicted"/>
<evidence type="ECO:0000313" key="2">
    <source>
        <dbReference type="EMBL" id="KAF9952025.1"/>
    </source>
</evidence>
<dbReference type="Proteomes" id="UP000738359">
    <property type="component" value="Unassembled WGS sequence"/>
</dbReference>
<dbReference type="PANTHER" id="PTHR42064:SF1">
    <property type="entry name" value="YALI0F28677P"/>
    <property type="match status" value="1"/>
</dbReference>
<feature type="region of interest" description="Disordered" evidence="1">
    <location>
        <begin position="303"/>
        <end position="334"/>
    </location>
</feature>
<dbReference type="EMBL" id="JAAAHY010001157">
    <property type="protein sequence ID" value="KAF9952025.1"/>
    <property type="molecule type" value="Genomic_DNA"/>
</dbReference>
<feature type="compositionally biased region" description="Low complexity" evidence="1">
    <location>
        <begin position="132"/>
        <end position="150"/>
    </location>
</feature>
<feature type="region of interest" description="Disordered" evidence="1">
    <location>
        <begin position="267"/>
        <end position="286"/>
    </location>
</feature>
<protein>
    <submittedName>
        <fullName evidence="2">Uncharacterized protein</fullName>
    </submittedName>
</protein>
<feature type="region of interest" description="Disordered" evidence="1">
    <location>
        <begin position="116"/>
        <end position="162"/>
    </location>
</feature>
<keyword evidence="3" id="KW-1185">Reference proteome</keyword>
<dbReference type="PANTHER" id="PTHR42064">
    <property type="entry name" value="YALI0F28677P"/>
    <property type="match status" value="1"/>
</dbReference>
<evidence type="ECO:0000313" key="3">
    <source>
        <dbReference type="Proteomes" id="UP000738359"/>
    </source>
</evidence>
<accession>A0A9P6IZ22</accession>
<sequence length="447" mass="50761">MGLALSARVSRGLDLAYDHAHDAFKNKQRPDRRNEFITSFNYAYDETERILHHALAHPQPRPSFLDMMSQSSSTAILAFLHRIRTDPTVLTTAFKNLQSQELDGLLLPERSPALAHTQAHLGHRHTRERGNSMQATSSYQSTQQSSSQHQVPANSSHKQQSQGAIPNFVNNQDIVHIILGNLFGPPNFEREHTLRASLVQTIFVTLLMEKKGERLMTEMLERYVTHSEWQHNSLVKAPFEKTLLALIQKGEQILAGYTDEELNANTHPLTASSSQNHNLQHLHHHHQSLGRMASVPLMKAPIVDSTMPAPNQPGPEHHDSPSSAKTTESRPSLPELTERQAVVEEFFTEACLRIVDALKEFSPPGLLQLSQMIFAKLDSSAKSYASLIIVVKFFFYRFMNKCIGYPETYGMMQEVFISEKQRQRILFTTHQRLYRHVTNILNPVPGW</sequence>
<feature type="compositionally biased region" description="Polar residues" evidence="1">
    <location>
        <begin position="321"/>
        <end position="330"/>
    </location>
</feature>
<name>A0A9P6IZ22_MORAP</name>
<organism evidence="2 3">
    <name type="scientific">Mortierella alpina</name>
    <name type="common">Oleaginous fungus</name>
    <name type="synonym">Mortierella renispora</name>
    <dbReference type="NCBI Taxonomy" id="64518"/>
    <lineage>
        <taxon>Eukaryota</taxon>
        <taxon>Fungi</taxon>
        <taxon>Fungi incertae sedis</taxon>
        <taxon>Mucoromycota</taxon>
        <taxon>Mortierellomycotina</taxon>
        <taxon>Mortierellomycetes</taxon>
        <taxon>Mortierellales</taxon>
        <taxon>Mortierellaceae</taxon>
        <taxon>Mortierella</taxon>
    </lineage>
</organism>